<dbReference type="PANTHER" id="PTHR18964:SF149">
    <property type="entry name" value="BIFUNCTIONAL UDP-N-ACETYLGLUCOSAMINE 2-EPIMERASE_N-ACETYLMANNOSAMINE KINASE"/>
    <property type="match status" value="1"/>
</dbReference>
<dbReference type="PANTHER" id="PTHR18964">
    <property type="entry name" value="ROK (REPRESSOR, ORF, KINASE) FAMILY"/>
    <property type="match status" value="1"/>
</dbReference>
<dbReference type="InterPro" id="IPR043129">
    <property type="entry name" value="ATPase_NBD"/>
</dbReference>
<reference evidence="2 3" key="1">
    <citation type="submission" date="2018-06" db="EMBL/GenBank/DDBJ databases">
        <title>Extensive metabolic versatility and redundancy in microbially diverse, dynamic hydrothermal sediments.</title>
        <authorList>
            <person name="Dombrowski N."/>
            <person name="Teske A."/>
            <person name="Baker B.J."/>
        </authorList>
    </citation>
    <scope>NUCLEOTIDE SEQUENCE [LARGE SCALE GENOMIC DNA]</scope>
    <source>
        <strain evidence="2">B36_G15</strain>
    </source>
</reference>
<name>A0A660SEN2_UNCW3</name>
<protein>
    <submittedName>
        <fullName evidence="2">ROK family protein</fullName>
    </submittedName>
</protein>
<dbReference type="AlphaFoldDB" id="A0A660SEN2"/>
<dbReference type="Gene3D" id="3.30.420.40">
    <property type="match status" value="2"/>
</dbReference>
<evidence type="ECO:0000313" key="3">
    <source>
        <dbReference type="Proteomes" id="UP000268469"/>
    </source>
</evidence>
<dbReference type="SUPFAM" id="SSF53067">
    <property type="entry name" value="Actin-like ATPase domain"/>
    <property type="match status" value="1"/>
</dbReference>
<gene>
    <name evidence="2" type="ORF">DRP53_10260</name>
</gene>
<comment type="similarity">
    <text evidence="1">Belongs to the ROK (NagC/XylR) family.</text>
</comment>
<evidence type="ECO:0000313" key="2">
    <source>
        <dbReference type="EMBL" id="RKX68666.1"/>
    </source>
</evidence>
<dbReference type="Proteomes" id="UP000268469">
    <property type="component" value="Unassembled WGS sequence"/>
</dbReference>
<sequence>MNNSSTMIGEMRVSIGIDIGGTNIKGGLVRGRRILRKIEVGAGTGMVARITALIRRLISKQKVERIGIGCAGLVDPHRGVIHYSPNIDEFRNIPLAALIEEEFGIRCSILNDVNAFLLGEWLFGAGRGYQDLIGLTIGTGIGGAAIIGGRMLWGSGYLAGEFGHMVIDKKGPLCSCGRRGCLEIVASQTAIMRMARRYHLPLSDPEGVARLAKSGNKKALQIFDAIGHNLAIGIGNLIDIFDPEVVIVGGGIANAGAILFGPIRRYIRQEVMGYRYRRIRILPARLKKGASIIGAAHFDEQLLTP</sequence>
<accession>A0A660SEN2</accession>
<dbReference type="EMBL" id="QNBE01000140">
    <property type="protein sequence ID" value="RKX68666.1"/>
    <property type="molecule type" value="Genomic_DNA"/>
</dbReference>
<dbReference type="InterPro" id="IPR049874">
    <property type="entry name" value="ROK_cs"/>
</dbReference>
<dbReference type="InterPro" id="IPR000600">
    <property type="entry name" value="ROK"/>
</dbReference>
<evidence type="ECO:0000256" key="1">
    <source>
        <dbReference type="ARBA" id="ARBA00006479"/>
    </source>
</evidence>
<comment type="caution">
    <text evidence="2">The sequence shown here is derived from an EMBL/GenBank/DDBJ whole genome shotgun (WGS) entry which is preliminary data.</text>
</comment>
<dbReference type="Pfam" id="PF00480">
    <property type="entry name" value="ROK"/>
    <property type="match status" value="1"/>
</dbReference>
<proteinExistence type="inferred from homology"/>
<organism evidence="2 3">
    <name type="scientific">candidate division WOR-3 bacterium</name>
    <dbReference type="NCBI Taxonomy" id="2052148"/>
    <lineage>
        <taxon>Bacteria</taxon>
        <taxon>Bacteria division WOR-3</taxon>
    </lineage>
</organism>
<dbReference type="PROSITE" id="PS01125">
    <property type="entry name" value="ROK"/>
    <property type="match status" value="1"/>
</dbReference>